<gene>
    <name evidence="3" type="ORF">ACFSDE_16245</name>
</gene>
<keyword evidence="1 3" id="KW-0378">Hydrolase</keyword>
<evidence type="ECO:0000313" key="3">
    <source>
        <dbReference type="EMBL" id="MFD1948355.1"/>
    </source>
</evidence>
<comment type="caution">
    <text evidence="3">The sequence shown here is derived from an EMBL/GenBank/DDBJ whole genome shotgun (WGS) entry which is preliminary data.</text>
</comment>
<evidence type="ECO:0000313" key="4">
    <source>
        <dbReference type="Proteomes" id="UP001597351"/>
    </source>
</evidence>
<dbReference type="Proteomes" id="UP001597351">
    <property type="component" value="Unassembled WGS sequence"/>
</dbReference>
<evidence type="ECO:0000256" key="1">
    <source>
        <dbReference type="ARBA" id="ARBA00022801"/>
    </source>
</evidence>
<dbReference type="InterPro" id="IPR029058">
    <property type="entry name" value="AB_hydrolase_fold"/>
</dbReference>
<evidence type="ECO:0000259" key="2">
    <source>
        <dbReference type="Pfam" id="PF12697"/>
    </source>
</evidence>
<dbReference type="GO" id="GO:0016787">
    <property type="term" value="F:hydrolase activity"/>
    <property type="evidence" value="ECO:0007669"/>
    <property type="project" value="UniProtKB-KW"/>
</dbReference>
<dbReference type="PANTHER" id="PTHR43329">
    <property type="entry name" value="EPOXIDE HYDROLASE"/>
    <property type="match status" value="1"/>
</dbReference>
<feature type="domain" description="AB hydrolase-1" evidence="2">
    <location>
        <begin position="28"/>
        <end position="267"/>
    </location>
</feature>
<dbReference type="PRINTS" id="PR00412">
    <property type="entry name" value="EPOXHYDRLASE"/>
</dbReference>
<dbReference type="SUPFAM" id="SSF53474">
    <property type="entry name" value="alpha/beta-Hydrolases"/>
    <property type="match status" value="1"/>
</dbReference>
<accession>A0ABW4TR16</accession>
<dbReference type="EMBL" id="JBHUGD010000003">
    <property type="protein sequence ID" value="MFD1948355.1"/>
    <property type="molecule type" value="Genomic_DNA"/>
</dbReference>
<name>A0ABW4TR16_9ACTN</name>
<keyword evidence="4" id="KW-1185">Reference proteome</keyword>
<protein>
    <submittedName>
        <fullName evidence="3">Alpha/beta fold hydrolase</fullName>
    </submittedName>
</protein>
<proteinExistence type="predicted"/>
<dbReference type="Gene3D" id="3.40.50.1820">
    <property type="entry name" value="alpha/beta hydrolase"/>
    <property type="match status" value="1"/>
</dbReference>
<dbReference type="RefSeq" id="WP_343920322.1">
    <property type="nucleotide sequence ID" value="NZ_BAAAJT010000002.1"/>
</dbReference>
<sequence length="277" mass="30406">MTDRLRHIDHDGLRFDVRDEGPVDGDPVVLLHGFPQRASSWDRVTPRLHAEGLRTLAPDQRGYSPGARPPRRRDYTLDRLVADVEALVTAVGRPVHLVGHDWGAAVAWLLAARRPDLVRSLVAVSVPHPGAMVAAGRRQWRLSWYMGLFLLPGVAERQLPSPRGLGALRAGGMTDEMLRTFRTEVVADGALPGALAWYRAIPLTPRGLRHERVSVPTTMVWSDGDVAIARATAELAARWVDARYDLVVLPGVSHWIPDQAPAAVADAVLTHAHREAP</sequence>
<dbReference type="Pfam" id="PF12697">
    <property type="entry name" value="Abhydrolase_6"/>
    <property type="match status" value="1"/>
</dbReference>
<reference evidence="4" key="1">
    <citation type="journal article" date="2019" name="Int. J. Syst. Evol. Microbiol.">
        <title>The Global Catalogue of Microorganisms (GCM) 10K type strain sequencing project: providing services to taxonomists for standard genome sequencing and annotation.</title>
        <authorList>
            <consortium name="The Broad Institute Genomics Platform"/>
            <consortium name="The Broad Institute Genome Sequencing Center for Infectious Disease"/>
            <person name="Wu L."/>
            <person name="Ma J."/>
        </authorList>
    </citation>
    <scope>NUCLEOTIDE SEQUENCE [LARGE SCALE GENOMIC DNA]</scope>
    <source>
        <strain evidence="4">CGMCC 1.12477</strain>
    </source>
</reference>
<dbReference type="InterPro" id="IPR000073">
    <property type="entry name" value="AB_hydrolase_1"/>
</dbReference>
<organism evidence="3 4">
    <name type="scientific">Nocardioides aestuarii</name>
    <dbReference type="NCBI Taxonomy" id="252231"/>
    <lineage>
        <taxon>Bacteria</taxon>
        <taxon>Bacillati</taxon>
        <taxon>Actinomycetota</taxon>
        <taxon>Actinomycetes</taxon>
        <taxon>Propionibacteriales</taxon>
        <taxon>Nocardioidaceae</taxon>
        <taxon>Nocardioides</taxon>
    </lineage>
</organism>
<dbReference type="InterPro" id="IPR000639">
    <property type="entry name" value="Epox_hydrolase-like"/>
</dbReference>